<organism evidence="1 2">
    <name type="scientific">Rhizopus delemar (strain RA 99-880 / ATCC MYA-4621 / FGSC 9543 / NRRL 43880)</name>
    <name type="common">Mucormycosis agent</name>
    <name type="synonym">Rhizopus arrhizus var. delemar</name>
    <dbReference type="NCBI Taxonomy" id="246409"/>
    <lineage>
        <taxon>Eukaryota</taxon>
        <taxon>Fungi</taxon>
        <taxon>Fungi incertae sedis</taxon>
        <taxon>Mucoromycota</taxon>
        <taxon>Mucoromycotina</taxon>
        <taxon>Mucoromycetes</taxon>
        <taxon>Mucorales</taxon>
        <taxon>Mucorineae</taxon>
        <taxon>Rhizopodaceae</taxon>
        <taxon>Rhizopus</taxon>
    </lineage>
</organism>
<dbReference type="OrthoDB" id="2270519at2759"/>
<proteinExistence type="predicted"/>
<dbReference type="InParanoid" id="I1BI16"/>
<accession>I1BI16</accession>
<evidence type="ECO:0000313" key="1">
    <source>
        <dbReference type="EMBL" id="EIE75846.1"/>
    </source>
</evidence>
<evidence type="ECO:0000313" key="2">
    <source>
        <dbReference type="Proteomes" id="UP000009138"/>
    </source>
</evidence>
<reference evidence="1 2" key="1">
    <citation type="journal article" date="2009" name="PLoS Genet.">
        <title>Genomic analysis of the basal lineage fungus Rhizopus oryzae reveals a whole-genome duplication.</title>
        <authorList>
            <person name="Ma L.-J."/>
            <person name="Ibrahim A.S."/>
            <person name="Skory C."/>
            <person name="Grabherr M.G."/>
            <person name="Burger G."/>
            <person name="Butler M."/>
            <person name="Elias M."/>
            <person name="Idnurm A."/>
            <person name="Lang B.F."/>
            <person name="Sone T."/>
            <person name="Abe A."/>
            <person name="Calvo S.E."/>
            <person name="Corrochano L.M."/>
            <person name="Engels R."/>
            <person name="Fu J."/>
            <person name="Hansberg W."/>
            <person name="Kim J.-M."/>
            <person name="Kodira C.D."/>
            <person name="Koehrsen M.J."/>
            <person name="Liu B."/>
            <person name="Miranda-Saavedra D."/>
            <person name="O'Leary S."/>
            <person name="Ortiz-Castellanos L."/>
            <person name="Poulter R."/>
            <person name="Rodriguez-Romero J."/>
            <person name="Ruiz-Herrera J."/>
            <person name="Shen Y.-Q."/>
            <person name="Zeng Q."/>
            <person name="Galagan J."/>
            <person name="Birren B.W."/>
            <person name="Cuomo C.A."/>
            <person name="Wickes B.L."/>
        </authorList>
    </citation>
    <scope>NUCLEOTIDE SEQUENCE [LARGE SCALE GENOMIC DNA]</scope>
    <source>
        <strain evidence="2">RA 99-880 / ATCC MYA-4621 / FGSC 9543 / NRRL 43880</strain>
    </source>
</reference>
<name>I1BI16_RHIO9</name>
<gene>
    <name evidence="1" type="ORF">RO3G_00550</name>
</gene>
<dbReference type="RefSeq" id="XP_067511242.1">
    <property type="nucleotide sequence ID" value="XM_067655141.1"/>
</dbReference>
<keyword evidence="2" id="KW-1185">Reference proteome</keyword>
<dbReference type="GeneID" id="93607522"/>
<dbReference type="Proteomes" id="UP000009138">
    <property type="component" value="Unassembled WGS sequence"/>
</dbReference>
<dbReference type="AlphaFoldDB" id="I1BI16"/>
<protein>
    <submittedName>
        <fullName evidence="1">Uncharacterized protein</fullName>
    </submittedName>
</protein>
<dbReference type="VEuPathDB" id="FungiDB:RO3G_00550"/>
<dbReference type="EMBL" id="CH476732">
    <property type="protein sequence ID" value="EIE75846.1"/>
    <property type="molecule type" value="Genomic_DNA"/>
</dbReference>
<sequence>MVNKLYDTLLVDKVFVTTSWRANDTITFRDTNGKNAQLTLLSQVHGNTQVYI</sequence>